<evidence type="ECO:0000313" key="2">
    <source>
        <dbReference type="Proteomes" id="UP000016511"/>
    </source>
</evidence>
<dbReference type="HOGENOM" id="CLU_3131708_0_0_9"/>
<protein>
    <submittedName>
        <fullName evidence="1">Uncharacterized protein</fullName>
    </submittedName>
</protein>
<dbReference type="AlphaFoldDB" id="U1Y3C6"/>
<organism evidence="1 2">
    <name type="scientific">Aneurinibacillus aneurinilyticus ATCC 12856</name>
    <dbReference type="NCBI Taxonomy" id="649747"/>
    <lineage>
        <taxon>Bacteria</taxon>
        <taxon>Bacillati</taxon>
        <taxon>Bacillota</taxon>
        <taxon>Bacilli</taxon>
        <taxon>Bacillales</taxon>
        <taxon>Paenibacillaceae</taxon>
        <taxon>Aneurinibacillus group</taxon>
        <taxon>Aneurinibacillus</taxon>
    </lineage>
</organism>
<dbReference type="Proteomes" id="UP000016511">
    <property type="component" value="Unassembled WGS sequence"/>
</dbReference>
<comment type="caution">
    <text evidence="1">The sequence shown here is derived from an EMBL/GenBank/DDBJ whole genome shotgun (WGS) entry which is preliminary data.</text>
</comment>
<proteinExistence type="predicted"/>
<gene>
    <name evidence="1" type="ORF">HMPREF0083_05224</name>
</gene>
<reference evidence="1 2" key="1">
    <citation type="submission" date="2013-08" db="EMBL/GenBank/DDBJ databases">
        <authorList>
            <person name="Weinstock G."/>
            <person name="Sodergren E."/>
            <person name="Wylie T."/>
            <person name="Fulton L."/>
            <person name="Fulton R."/>
            <person name="Fronick C."/>
            <person name="O'Laughlin M."/>
            <person name="Godfrey J."/>
            <person name="Miner T."/>
            <person name="Herter B."/>
            <person name="Appelbaum E."/>
            <person name="Cordes M."/>
            <person name="Lek S."/>
            <person name="Wollam A."/>
            <person name="Pepin K.H."/>
            <person name="Palsikar V.B."/>
            <person name="Mitreva M."/>
            <person name="Wilson R.K."/>
        </authorList>
    </citation>
    <scope>NUCLEOTIDE SEQUENCE [LARGE SCALE GENOMIC DNA]</scope>
    <source>
        <strain evidence="1 2">ATCC 12856</strain>
    </source>
</reference>
<evidence type="ECO:0000313" key="1">
    <source>
        <dbReference type="EMBL" id="ERI06682.1"/>
    </source>
</evidence>
<accession>U1Y3C6</accession>
<keyword evidence="2" id="KW-1185">Reference proteome</keyword>
<dbReference type="EMBL" id="AWSJ01000319">
    <property type="protein sequence ID" value="ERI06682.1"/>
    <property type="molecule type" value="Genomic_DNA"/>
</dbReference>
<name>U1Y3C6_ANEAE</name>
<sequence>MDEVFDICQEIARLSGCVFLTLEALKCGGLLCCIAERIQKRRNYRNIWR</sequence>